<dbReference type="Gene3D" id="3.40.190.10">
    <property type="entry name" value="Periplasmic binding protein-like II"/>
    <property type="match status" value="2"/>
</dbReference>
<evidence type="ECO:0000313" key="7">
    <source>
        <dbReference type="Proteomes" id="UP000183015"/>
    </source>
</evidence>
<dbReference type="InterPro" id="IPR036388">
    <property type="entry name" value="WH-like_DNA-bd_sf"/>
</dbReference>
<comment type="similarity">
    <text evidence="1">Belongs to the LysR transcriptional regulatory family.</text>
</comment>
<dbReference type="InterPro" id="IPR036390">
    <property type="entry name" value="WH_DNA-bd_sf"/>
</dbReference>
<feature type="domain" description="HTH lysR-type" evidence="5">
    <location>
        <begin position="3"/>
        <end position="60"/>
    </location>
</feature>
<dbReference type="OrthoDB" id="79118at2"/>
<gene>
    <name evidence="6" type="ORF">SAMN05414137_13452</name>
</gene>
<sequence>MDIDTRLLRYFTAVAQEGNLTRAAERLFVSQPALTKQIKQLETQVGVELFVRSRAGMTLTPAGAALASEATAVLTAWQVALRRTRAAAGRAARTLRIGFVASAANEHTQEIVAAFARRHPGWRLEMHQSDWADPTAGLADGSVDAALLRLPFPGQEAFRVTTLLTEPRWVALPAGHRLAQVSEVPFHDLWDEPFVATPPESGSWRDWWLAADERDGHPARIGVVAHNPDEWLNAIVNGYGVSLTPAATARFYQRPGIVYRPVTGVSPSHVAVAWSAAADHDRIVQDFVHACTTVCAEPEDPRP</sequence>
<dbReference type="STRING" id="235985.SAMN05414137_13452"/>
<evidence type="ECO:0000256" key="1">
    <source>
        <dbReference type="ARBA" id="ARBA00009437"/>
    </source>
</evidence>
<keyword evidence="3 6" id="KW-0238">DNA-binding</keyword>
<dbReference type="PANTHER" id="PTHR30346">
    <property type="entry name" value="TRANSCRIPTIONAL DUAL REGULATOR HCAR-RELATED"/>
    <property type="match status" value="1"/>
</dbReference>
<dbReference type="SUPFAM" id="SSF53850">
    <property type="entry name" value="Periplasmic binding protein-like II"/>
    <property type="match status" value="1"/>
</dbReference>
<dbReference type="GO" id="GO:0003700">
    <property type="term" value="F:DNA-binding transcription factor activity"/>
    <property type="evidence" value="ECO:0007669"/>
    <property type="project" value="InterPro"/>
</dbReference>
<dbReference type="Proteomes" id="UP000183015">
    <property type="component" value="Unassembled WGS sequence"/>
</dbReference>
<evidence type="ECO:0000256" key="3">
    <source>
        <dbReference type="ARBA" id="ARBA00023125"/>
    </source>
</evidence>
<protein>
    <submittedName>
        <fullName evidence="6">DNA-binding transcriptional regulator, LysR family</fullName>
    </submittedName>
</protein>
<dbReference type="FunFam" id="1.10.10.10:FF:000001">
    <property type="entry name" value="LysR family transcriptional regulator"/>
    <property type="match status" value="1"/>
</dbReference>
<keyword evidence="4" id="KW-0804">Transcription</keyword>
<dbReference type="PANTHER" id="PTHR30346:SF0">
    <property type="entry name" value="HCA OPERON TRANSCRIPTIONAL ACTIVATOR HCAR"/>
    <property type="match status" value="1"/>
</dbReference>
<dbReference type="PROSITE" id="PS50931">
    <property type="entry name" value="HTH_LYSR"/>
    <property type="match status" value="1"/>
</dbReference>
<dbReference type="Gene3D" id="1.10.10.10">
    <property type="entry name" value="Winged helix-like DNA-binding domain superfamily/Winged helix DNA-binding domain"/>
    <property type="match status" value="1"/>
</dbReference>
<organism evidence="6 7">
    <name type="scientific">Streptacidiphilus jiangxiensis</name>
    <dbReference type="NCBI Taxonomy" id="235985"/>
    <lineage>
        <taxon>Bacteria</taxon>
        <taxon>Bacillati</taxon>
        <taxon>Actinomycetota</taxon>
        <taxon>Actinomycetes</taxon>
        <taxon>Kitasatosporales</taxon>
        <taxon>Streptomycetaceae</taxon>
        <taxon>Streptacidiphilus</taxon>
    </lineage>
</organism>
<reference evidence="7" key="1">
    <citation type="submission" date="2016-10" db="EMBL/GenBank/DDBJ databases">
        <authorList>
            <person name="Varghese N."/>
        </authorList>
    </citation>
    <scope>NUCLEOTIDE SEQUENCE [LARGE SCALE GENOMIC DNA]</scope>
    <source>
        <strain evidence="7">DSM 45096 / BCRC 16803 / CGMCC 4.1857 / CIP 109030 / JCM 12277 / KCTC 19219 / NBRC 100920 / 33214</strain>
    </source>
</reference>
<dbReference type="SUPFAM" id="SSF46785">
    <property type="entry name" value="Winged helix' DNA-binding domain"/>
    <property type="match status" value="1"/>
</dbReference>
<dbReference type="InterPro" id="IPR000847">
    <property type="entry name" value="LysR_HTH_N"/>
</dbReference>
<dbReference type="Pfam" id="PF00126">
    <property type="entry name" value="HTH_1"/>
    <property type="match status" value="1"/>
</dbReference>
<name>A0A1H7ZG94_STRJI</name>
<evidence type="ECO:0000256" key="4">
    <source>
        <dbReference type="ARBA" id="ARBA00023163"/>
    </source>
</evidence>
<evidence type="ECO:0000256" key="2">
    <source>
        <dbReference type="ARBA" id="ARBA00023015"/>
    </source>
</evidence>
<accession>A0A1H7ZG94</accession>
<evidence type="ECO:0000259" key="5">
    <source>
        <dbReference type="PROSITE" id="PS50931"/>
    </source>
</evidence>
<dbReference type="InterPro" id="IPR005119">
    <property type="entry name" value="LysR_subst-bd"/>
</dbReference>
<evidence type="ECO:0000313" key="6">
    <source>
        <dbReference type="EMBL" id="SEM56467.1"/>
    </source>
</evidence>
<dbReference type="GO" id="GO:0032993">
    <property type="term" value="C:protein-DNA complex"/>
    <property type="evidence" value="ECO:0007669"/>
    <property type="project" value="TreeGrafter"/>
</dbReference>
<dbReference type="GO" id="GO:0003677">
    <property type="term" value="F:DNA binding"/>
    <property type="evidence" value="ECO:0007669"/>
    <property type="project" value="UniProtKB-KW"/>
</dbReference>
<keyword evidence="2" id="KW-0805">Transcription regulation</keyword>
<keyword evidence="7" id="KW-1185">Reference proteome</keyword>
<dbReference type="eggNOG" id="COG0583">
    <property type="taxonomic scope" value="Bacteria"/>
</dbReference>
<dbReference type="Pfam" id="PF03466">
    <property type="entry name" value="LysR_substrate"/>
    <property type="match status" value="1"/>
</dbReference>
<dbReference type="EMBL" id="FOAZ01000034">
    <property type="protein sequence ID" value="SEM56467.1"/>
    <property type="molecule type" value="Genomic_DNA"/>
</dbReference>
<dbReference type="AlphaFoldDB" id="A0A1H7ZG94"/>
<proteinExistence type="inferred from homology"/>
<dbReference type="PRINTS" id="PR00039">
    <property type="entry name" value="HTHLYSR"/>
</dbReference>
<dbReference type="CDD" id="cd08414">
    <property type="entry name" value="PBP2_LTTR_aromatics_like"/>
    <property type="match status" value="1"/>
</dbReference>
<dbReference type="RefSeq" id="WP_042442571.1">
    <property type="nucleotide sequence ID" value="NZ_BBPN01000003.1"/>
</dbReference>